<keyword evidence="11" id="KW-1015">Disulfide bond</keyword>
<feature type="transmembrane region" description="Helical" evidence="19">
    <location>
        <begin position="133"/>
        <end position="153"/>
    </location>
</feature>
<feature type="transmembrane region" description="Helical" evidence="19">
    <location>
        <begin position="268"/>
        <end position="288"/>
    </location>
</feature>
<keyword evidence="22" id="KW-1185">Reference proteome</keyword>
<proteinExistence type="inferred from homology"/>
<keyword evidence="7 18" id="KW-0812">Transmembrane</keyword>
<feature type="transmembrane region" description="Helical" evidence="19">
    <location>
        <begin position="196"/>
        <end position="218"/>
    </location>
</feature>
<comment type="similarity">
    <text evidence="16">Belongs to the chemokine-like receptor (CMKLR) family.</text>
</comment>
<feature type="transmembrane region" description="Helical" evidence="19">
    <location>
        <begin position="91"/>
        <end position="112"/>
    </location>
</feature>
<evidence type="ECO:0000256" key="12">
    <source>
        <dbReference type="ARBA" id="ARBA00023170"/>
    </source>
</evidence>
<keyword evidence="10 19" id="KW-0472">Membrane</keyword>
<keyword evidence="8 19" id="KW-1133">Transmembrane helix</keyword>
<keyword evidence="12 18" id="KW-0675">Receptor</keyword>
<evidence type="ECO:0000256" key="8">
    <source>
        <dbReference type="ARBA" id="ARBA00022989"/>
    </source>
</evidence>
<evidence type="ECO:0000256" key="4">
    <source>
        <dbReference type="ARBA" id="ARBA00022500"/>
    </source>
</evidence>
<evidence type="ECO:0000256" key="11">
    <source>
        <dbReference type="ARBA" id="ARBA00023157"/>
    </source>
</evidence>
<feature type="transmembrane region" description="Helical" evidence="19">
    <location>
        <begin position="230"/>
        <end position="248"/>
    </location>
</feature>
<comment type="caution">
    <text evidence="21">The sequence shown here is derived from an EMBL/GenBank/DDBJ whole genome shotgun (WGS) entry which is preliminary data.</text>
</comment>
<dbReference type="GO" id="GO:0004876">
    <property type="term" value="F:complement component C3a receptor activity"/>
    <property type="evidence" value="ECO:0007669"/>
    <property type="project" value="InterPro"/>
</dbReference>
<evidence type="ECO:0000256" key="19">
    <source>
        <dbReference type="SAM" id="Phobius"/>
    </source>
</evidence>
<feature type="domain" description="G-protein coupled receptors family 1 profile" evidence="20">
    <location>
        <begin position="35"/>
        <end position="285"/>
    </location>
</feature>
<sequence>MLNASTDLESSMNSTEKHVFTILIMVITTLVGVPGNFLVLWITGIKMKRTVMNIWFCNLALADMFCCLAFPLLIAQYFYDEWLYGQAFCKMLPSIIFFTMFASIFTLVAISVDRCLLVVQPVWSKNHRTLHMARIICLVIWMLSSLMCLPVALHRTTFTEENLTLCGYGHSDLQYLNRSSETYVYYPEKEVTFTRMIFGFLIPLLIISTSYACLAFKLKHTRFVKVGHKTIKVVIGIVIAFCLSWAPYHIMGIILLYFDNPAVSYLDLLSQALAYSNSCINPILYVFLGKDVKKRVRKSLLELLENVFREEELKTLEHSKRKTTTEVSI</sequence>
<evidence type="ECO:0000256" key="6">
    <source>
        <dbReference type="ARBA" id="ARBA00022641"/>
    </source>
</evidence>
<evidence type="ECO:0000256" key="1">
    <source>
        <dbReference type="ARBA" id="ARBA00004651"/>
    </source>
</evidence>
<protein>
    <recommendedName>
        <fullName evidence="2">C3a anaphylatoxin chemotactic receptor</fullName>
    </recommendedName>
</protein>
<comment type="function">
    <text evidence="15">Receptor for the chemotactic and inflammatory peptide anaphylatoxin C3a. This receptor stimulates chemotaxis, granule enzyme release and superoxide anion production.</text>
</comment>
<dbReference type="InterPro" id="IPR002234">
    <property type="entry name" value="Anphylx_rcpt_C3a/C5a1-2"/>
</dbReference>
<comment type="subunit">
    <text evidence="17">Interacts with VGF-derived peptide TLQP-21.</text>
</comment>
<dbReference type="GO" id="GO:0006954">
    <property type="term" value="P:inflammatory response"/>
    <property type="evidence" value="ECO:0007669"/>
    <property type="project" value="TreeGrafter"/>
</dbReference>
<dbReference type="AlphaFoldDB" id="A0AAV2ZIJ8"/>
<evidence type="ECO:0000256" key="16">
    <source>
        <dbReference type="ARBA" id="ARBA00025736"/>
    </source>
</evidence>
<feature type="transmembrane region" description="Helical" evidence="19">
    <location>
        <begin position="20"/>
        <end position="42"/>
    </location>
</feature>
<dbReference type="InterPro" id="IPR001644">
    <property type="entry name" value="Anaphtx_C3AR1"/>
</dbReference>
<dbReference type="InterPro" id="IPR000826">
    <property type="entry name" value="Formyl_rcpt-rel"/>
</dbReference>
<gene>
    <name evidence="21" type="ORF">GDO54_004196</name>
</gene>
<dbReference type="GO" id="GO:0007200">
    <property type="term" value="P:phospholipase C-activating G protein-coupled receptor signaling pathway"/>
    <property type="evidence" value="ECO:0007669"/>
    <property type="project" value="TreeGrafter"/>
</dbReference>
<evidence type="ECO:0000256" key="7">
    <source>
        <dbReference type="ARBA" id="ARBA00022692"/>
    </source>
</evidence>
<dbReference type="PROSITE" id="PS00237">
    <property type="entry name" value="G_PROTEIN_RECEP_F1_1"/>
    <property type="match status" value="1"/>
</dbReference>
<evidence type="ECO:0000256" key="15">
    <source>
        <dbReference type="ARBA" id="ARBA00025640"/>
    </source>
</evidence>
<dbReference type="EMBL" id="DYDO01000012">
    <property type="protein sequence ID" value="DBA14920.1"/>
    <property type="molecule type" value="Genomic_DNA"/>
</dbReference>
<evidence type="ECO:0000256" key="2">
    <source>
        <dbReference type="ARBA" id="ARBA00022343"/>
    </source>
</evidence>
<keyword evidence="5" id="KW-0597">Phosphoprotein</keyword>
<comment type="subcellular location">
    <subcellularLocation>
        <location evidence="1">Cell membrane</location>
        <topology evidence="1">Multi-pass membrane protein</topology>
    </subcellularLocation>
</comment>
<keyword evidence="6" id="KW-0765">Sulfation</keyword>
<reference evidence="21" key="1">
    <citation type="thesis" date="2020" institute="ProQuest LLC" country="789 East Eisenhower Parkway, Ann Arbor, MI, USA">
        <title>Comparative Genomics and Chromosome Evolution.</title>
        <authorList>
            <person name="Mudd A.B."/>
        </authorList>
    </citation>
    <scope>NUCLEOTIDE SEQUENCE</scope>
    <source>
        <strain evidence="21">1538</strain>
        <tissue evidence="21">Blood</tissue>
    </source>
</reference>
<keyword evidence="14 18" id="KW-0807">Transducer</keyword>
<evidence type="ECO:0000259" key="20">
    <source>
        <dbReference type="PROSITE" id="PS50262"/>
    </source>
</evidence>
<evidence type="ECO:0000256" key="14">
    <source>
        <dbReference type="ARBA" id="ARBA00023224"/>
    </source>
</evidence>
<dbReference type="SUPFAM" id="SSF81321">
    <property type="entry name" value="Family A G protein-coupled receptor-like"/>
    <property type="match status" value="1"/>
</dbReference>
<feature type="transmembrane region" description="Helical" evidence="19">
    <location>
        <begin position="54"/>
        <end position="79"/>
    </location>
</feature>
<evidence type="ECO:0000256" key="10">
    <source>
        <dbReference type="ARBA" id="ARBA00023136"/>
    </source>
</evidence>
<dbReference type="PRINTS" id="PR00237">
    <property type="entry name" value="GPCRRHODOPSN"/>
</dbReference>
<dbReference type="GO" id="GO:0006935">
    <property type="term" value="P:chemotaxis"/>
    <property type="evidence" value="ECO:0007669"/>
    <property type="project" value="UniProtKB-KW"/>
</dbReference>
<dbReference type="GO" id="GO:0004878">
    <property type="term" value="F:complement component C5a receptor activity"/>
    <property type="evidence" value="ECO:0007669"/>
    <property type="project" value="TreeGrafter"/>
</dbReference>
<evidence type="ECO:0000256" key="3">
    <source>
        <dbReference type="ARBA" id="ARBA00022475"/>
    </source>
</evidence>
<evidence type="ECO:0000256" key="17">
    <source>
        <dbReference type="ARBA" id="ARBA00025827"/>
    </source>
</evidence>
<dbReference type="GO" id="GO:0004930">
    <property type="term" value="F:G protein-coupled receptor activity"/>
    <property type="evidence" value="ECO:0007669"/>
    <property type="project" value="UniProtKB-KW"/>
</dbReference>
<dbReference type="Pfam" id="PF00001">
    <property type="entry name" value="7tm_1"/>
    <property type="match status" value="1"/>
</dbReference>
<dbReference type="GO" id="GO:0007204">
    <property type="term" value="P:positive regulation of cytosolic calcium ion concentration"/>
    <property type="evidence" value="ECO:0007669"/>
    <property type="project" value="TreeGrafter"/>
</dbReference>
<dbReference type="Gene3D" id="1.20.1070.10">
    <property type="entry name" value="Rhodopsin 7-helix transmembrane proteins"/>
    <property type="match status" value="1"/>
</dbReference>
<dbReference type="GO" id="GO:0005886">
    <property type="term" value="C:plasma membrane"/>
    <property type="evidence" value="ECO:0007669"/>
    <property type="project" value="UniProtKB-SubCell"/>
</dbReference>
<evidence type="ECO:0000313" key="21">
    <source>
        <dbReference type="EMBL" id="DBA14920.1"/>
    </source>
</evidence>
<dbReference type="PRINTS" id="PR01060">
    <property type="entry name" value="C3ANPHYLTXNR"/>
</dbReference>
<dbReference type="PANTHER" id="PTHR24225">
    <property type="entry name" value="CHEMOTACTIC RECEPTOR"/>
    <property type="match status" value="1"/>
</dbReference>
<dbReference type="PROSITE" id="PS50262">
    <property type="entry name" value="G_PROTEIN_RECEP_F1_2"/>
    <property type="match status" value="1"/>
</dbReference>
<dbReference type="InterPro" id="IPR000276">
    <property type="entry name" value="GPCR_Rhodpsn"/>
</dbReference>
<keyword evidence="3" id="KW-1003">Cell membrane</keyword>
<keyword evidence="4" id="KW-0145">Chemotaxis</keyword>
<dbReference type="FunFam" id="1.20.1070.10:FF:000034">
    <property type="entry name" value="G-protein coupled receptor 1"/>
    <property type="match status" value="1"/>
</dbReference>
<evidence type="ECO:0000313" key="22">
    <source>
        <dbReference type="Proteomes" id="UP001181693"/>
    </source>
</evidence>
<evidence type="ECO:0000256" key="18">
    <source>
        <dbReference type="RuleBase" id="RU000688"/>
    </source>
</evidence>
<keyword evidence="13" id="KW-0325">Glycoprotein</keyword>
<organism evidence="21 22">
    <name type="scientific">Pyxicephalus adspersus</name>
    <name type="common">African bullfrog</name>
    <dbReference type="NCBI Taxonomy" id="30357"/>
    <lineage>
        <taxon>Eukaryota</taxon>
        <taxon>Metazoa</taxon>
        <taxon>Chordata</taxon>
        <taxon>Craniata</taxon>
        <taxon>Vertebrata</taxon>
        <taxon>Euteleostomi</taxon>
        <taxon>Amphibia</taxon>
        <taxon>Batrachia</taxon>
        <taxon>Anura</taxon>
        <taxon>Neobatrachia</taxon>
        <taxon>Ranoidea</taxon>
        <taxon>Pyxicephalidae</taxon>
        <taxon>Pyxicephalinae</taxon>
        <taxon>Pyxicephalus</taxon>
    </lineage>
</organism>
<evidence type="ECO:0000256" key="13">
    <source>
        <dbReference type="ARBA" id="ARBA00023180"/>
    </source>
</evidence>
<evidence type="ECO:0000256" key="5">
    <source>
        <dbReference type="ARBA" id="ARBA00022553"/>
    </source>
</evidence>
<accession>A0AAV2ZIJ8</accession>
<comment type="similarity">
    <text evidence="18">Belongs to the G-protein coupled receptor 1 family.</text>
</comment>
<dbReference type="Proteomes" id="UP001181693">
    <property type="component" value="Unassembled WGS sequence"/>
</dbReference>
<keyword evidence="9 18" id="KW-0297">G-protein coupled receptor</keyword>
<name>A0AAV2ZIJ8_PYXAD</name>
<dbReference type="InterPro" id="IPR017452">
    <property type="entry name" value="GPCR_Rhodpsn_7TM"/>
</dbReference>
<dbReference type="PANTHER" id="PTHR24225:SF28">
    <property type="entry name" value="C3A ANAPHYLATOXIN CHEMOTACTIC RECEPTOR"/>
    <property type="match status" value="1"/>
</dbReference>
<dbReference type="SMART" id="SM01381">
    <property type="entry name" value="7TM_GPCR_Srsx"/>
    <property type="match status" value="1"/>
</dbReference>
<evidence type="ECO:0000256" key="9">
    <source>
        <dbReference type="ARBA" id="ARBA00023040"/>
    </source>
</evidence>
<dbReference type="PRINTS" id="PR01104">
    <property type="entry name" value="ANPHYLATOXNR"/>
</dbReference>